<name>A0A346PTY8_9EURY</name>
<dbReference type="AlphaFoldDB" id="A0A346PTY8"/>
<dbReference type="InterPro" id="IPR013785">
    <property type="entry name" value="Aldolase_TIM"/>
</dbReference>
<dbReference type="SUPFAM" id="SSF51351">
    <property type="entry name" value="Triosephosphate isomerase (TIM)"/>
    <property type="match status" value="1"/>
</dbReference>
<keyword evidence="3" id="KW-1185">Reference proteome</keyword>
<dbReference type="KEGG" id="nag:AArcMg_2995"/>
<dbReference type="EC" id="5.3.1.1" evidence="2"/>
<dbReference type="EMBL" id="CP027033">
    <property type="protein sequence ID" value="AXR82983.1"/>
    <property type="molecule type" value="Genomic_DNA"/>
</dbReference>
<reference evidence="3" key="1">
    <citation type="submission" date="2018-02" db="EMBL/GenBank/DDBJ databases">
        <title>Phenotypic and genomic properties of facultatively anaerobic sulfur-reducing natronoarchaea from hypersaline soda lakes.</title>
        <authorList>
            <person name="Sorokin D.Y."/>
            <person name="Kublanov I.V."/>
            <person name="Roman P."/>
            <person name="Sinninghe Damste J.S."/>
            <person name="Golyshin P.N."/>
            <person name="Rojo D."/>
            <person name="Ciordia S."/>
            <person name="Mena M.D.C."/>
            <person name="Ferrer M."/>
            <person name="Messina E."/>
            <person name="Smedile F."/>
            <person name="La Spada G."/>
            <person name="La Cono V."/>
            <person name="Yakimov M.M."/>
        </authorList>
    </citation>
    <scope>NUCLEOTIDE SEQUENCE [LARGE SCALE GENOMIC DNA]</scope>
    <source>
        <strain evidence="3">AArc-Mg</strain>
    </source>
</reference>
<dbReference type="InterPro" id="IPR000652">
    <property type="entry name" value="Triosephosphate_isomerase"/>
</dbReference>
<dbReference type="NCBIfam" id="NF003302">
    <property type="entry name" value="PRK04302.1"/>
    <property type="match status" value="1"/>
</dbReference>
<evidence type="ECO:0000256" key="1">
    <source>
        <dbReference type="ARBA" id="ARBA00023235"/>
    </source>
</evidence>
<dbReference type="OrthoDB" id="9465at2157"/>
<evidence type="ECO:0000313" key="3">
    <source>
        <dbReference type="Proteomes" id="UP000258613"/>
    </source>
</evidence>
<proteinExistence type="predicted"/>
<sequence>MRRLSPYFLVNFKSYEETAGDDGLAFIETIERVSEATDTRFAVAPQLPDLRWIAERTSLPVVAQAAIPRSDAGMGDATIEAVADAGAAAVFVTHPGLEVGFESVGPRIARCRDLGLESIVWVADRETARAALSFDPDCLLYERPSDVASEAGMVRTDPERIERFVEFVADESPRTSVFVGGGVRTAEDVERAFACGVDATGAASAAVEATDREGWLRSIAAAVPD</sequence>
<dbReference type="Gene3D" id="3.20.20.70">
    <property type="entry name" value="Aldolase class I"/>
    <property type="match status" value="1"/>
</dbReference>
<keyword evidence="1 2" id="KW-0413">Isomerase</keyword>
<organism evidence="2 3">
    <name type="scientific">Natrarchaeobaculum sulfurireducens</name>
    <dbReference type="NCBI Taxonomy" id="2044521"/>
    <lineage>
        <taxon>Archaea</taxon>
        <taxon>Methanobacteriati</taxon>
        <taxon>Methanobacteriota</taxon>
        <taxon>Stenosarchaea group</taxon>
        <taxon>Halobacteria</taxon>
        <taxon>Halobacteriales</taxon>
        <taxon>Natrialbaceae</taxon>
        <taxon>Natrarchaeobaculum</taxon>
    </lineage>
</organism>
<dbReference type="Proteomes" id="UP000258613">
    <property type="component" value="Chromosome"/>
</dbReference>
<accession>A0A346PTY8</accession>
<gene>
    <name evidence="2" type="ORF">AArcMg_2995</name>
</gene>
<protein>
    <submittedName>
        <fullName evidence="2">Triosephosphate isomerase</fullName>
        <ecNumber evidence="2">5.3.1.1</ecNumber>
    </submittedName>
</protein>
<dbReference type="InterPro" id="IPR035990">
    <property type="entry name" value="TIM_sf"/>
</dbReference>
<dbReference type="Pfam" id="PF00121">
    <property type="entry name" value="TIM"/>
    <property type="match status" value="1"/>
</dbReference>
<dbReference type="PROSITE" id="PS51440">
    <property type="entry name" value="TIM_2"/>
    <property type="match status" value="1"/>
</dbReference>
<dbReference type="GeneID" id="37643488"/>
<dbReference type="GO" id="GO:0004807">
    <property type="term" value="F:triose-phosphate isomerase activity"/>
    <property type="evidence" value="ECO:0007669"/>
    <property type="project" value="UniProtKB-EC"/>
</dbReference>
<dbReference type="RefSeq" id="WP_117369525.1">
    <property type="nucleotide sequence ID" value="NZ_CP027033.1"/>
</dbReference>
<evidence type="ECO:0000313" key="2">
    <source>
        <dbReference type="EMBL" id="AXR82983.1"/>
    </source>
</evidence>